<evidence type="ECO:0000259" key="1">
    <source>
        <dbReference type="PROSITE" id="PS51011"/>
    </source>
</evidence>
<evidence type="ECO:0000313" key="2">
    <source>
        <dbReference type="EMBL" id="KAK9811717.1"/>
    </source>
</evidence>
<reference evidence="2 3" key="1">
    <citation type="journal article" date="2024" name="Nat. Commun.">
        <title>Phylogenomics reveals the evolutionary origins of lichenization in chlorophyte algae.</title>
        <authorList>
            <person name="Puginier C."/>
            <person name="Libourel C."/>
            <person name="Otte J."/>
            <person name="Skaloud P."/>
            <person name="Haon M."/>
            <person name="Grisel S."/>
            <person name="Petersen M."/>
            <person name="Berrin J.G."/>
            <person name="Delaux P.M."/>
            <person name="Dal Grande F."/>
            <person name="Keller J."/>
        </authorList>
    </citation>
    <scope>NUCLEOTIDE SEQUENCE [LARGE SCALE GENOMIC DNA]</scope>
    <source>
        <strain evidence="2 3">SAG 2043</strain>
    </source>
</reference>
<comment type="caution">
    <text evidence="2">The sequence shown here is derived from an EMBL/GenBank/DDBJ whole genome shotgun (WGS) entry which is preliminary data.</text>
</comment>
<dbReference type="InterPro" id="IPR001606">
    <property type="entry name" value="ARID_dom"/>
</dbReference>
<proteinExistence type="predicted"/>
<organism evidence="2 3">
    <name type="scientific">[Myrmecia] bisecta</name>
    <dbReference type="NCBI Taxonomy" id="41462"/>
    <lineage>
        <taxon>Eukaryota</taxon>
        <taxon>Viridiplantae</taxon>
        <taxon>Chlorophyta</taxon>
        <taxon>core chlorophytes</taxon>
        <taxon>Trebouxiophyceae</taxon>
        <taxon>Trebouxiales</taxon>
        <taxon>Trebouxiaceae</taxon>
        <taxon>Myrmecia</taxon>
    </lineage>
</organism>
<dbReference type="InterPro" id="IPR010919">
    <property type="entry name" value="SAND-like_dom_sf"/>
</dbReference>
<dbReference type="PROSITE" id="PS51011">
    <property type="entry name" value="ARID"/>
    <property type="match status" value="1"/>
</dbReference>
<accession>A0AAW1PTC4</accession>
<evidence type="ECO:0000313" key="3">
    <source>
        <dbReference type="Proteomes" id="UP001489004"/>
    </source>
</evidence>
<dbReference type="Proteomes" id="UP001489004">
    <property type="component" value="Unassembled WGS sequence"/>
</dbReference>
<feature type="domain" description="ARID" evidence="1">
    <location>
        <begin position="216"/>
        <end position="308"/>
    </location>
</feature>
<gene>
    <name evidence="2" type="ORF">WJX72_008933</name>
</gene>
<dbReference type="AlphaFoldDB" id="A0AAW1PTC4"/>
<dbReference type="CDD" id="cd16100">
    <property type="entry name" value="ARID"/>
    <property type="match status" value="1"/>
</dbReference>
<dbReference type="Pfam" id="PF01388">
    <property type="entry name" value="ARID"/>
    <property type="match status" value="1"/>
</dbReference>
<dbReference type="SUPFAM" id="SSF46774">
    <property type="entry name" value="ARID-like"/>
    <property type="match status" value="1"/>
</dbReference>
<dbReference type="Gene3D" id="1.10.150.60">
    <property type="entry name" value="ARID DNA-binding domain"/>
    <property type="match status" value="1"/>
</dbReference>
<dbReference type="InterPro" id="IPR036431">
    <property type="entry name" value="ARID_dom_sf"/>
</dbReference>
<dbReference type="SUPFAM" id="SSF63763">
    <property type="entry name" value="SAND domain-like"/>
    <property type="match status" value="1"/>
</dbReference>
<dbReference type="Gene3D" id="3.10.390.10">
    <property type="entry name" value="SAND domain-like"/>
    <property type="match status" value="1"/>
</dbReference>
<dbReference type="EMBL" id="JALJOR010000009">
    <property type="protein sequence ID" value="KAK9811717.1"/>
    <property type="molecule type" value="Genomic_DNA"/>
</dbReference>
<dbReference type="GO" id="GO:0003677">
    <property type="term" value="F:DNA binding"/>
    <property type="evidence" value="ECO:0007669"/>
    <property type="project" value="InterPro"/>
</dbReference>
<keyword evidence="3" id="KW-1185">Reference proteome</keyword>
<protein>
    <recommendedName>
        <fullName evidence="1">ARID domain-containing protein</fullName>
    </recommendedName>
</protein>
<name>A0AAW1PTC4_9CHLO</name>
<sequence length="308" mass="32816">MCGSCQGQFVLRKGHVIFEGNEMTPSWFEKAGGKAAAKKWKTSIRVVQADGSQGPLMGNWLASRGVDVRGGALVRMGELPAHLRVAPPRATAAPRPTVMPRPPPVKAEAPPVDIVAHLQDHYIGLLEGDATVGSLPPDMPKSALSNASEVTVVDLDLHSHQDLLDLAQSSCSDPLAALLPVPPGVVPERQAYVTGQDPSGQAKRQRVDRSAAGPAAEAAAILHRHLAENSLEDPWQALGVKAPRIGGQPLDLRSLWTLVSGYGGYEATTSSKKWGKTAKRMGWDLGAVTNGGHLCRVNYKRFFRSEAG</sequence>